<reference evidence="20 21" key="1">
    <citation type="submission" date="2017-12" db="EMBL/GenBank/DDBJ databases">
        <authorList>
            <person name="Pombert J.-F."/>
            <person name="Haag K.L."/>
            <person name="Ebert D."/>
        </authorList>
    </citation>
    <scope>NUCLEOTIDE SEQUENCE [LARGE SCALE GENOMIC DNA]</scope>
    <source>
        <strain evidence="18">BE-OM-2</strain>
        <strain evidence="19">IL-BN-2</strain>
    </source>
</reference>
<keyword evidence="9 16" id="KW-0812">Transmembrane</keyword>
<evidence type="ECO:0000256" key="14">
    <source>
        <dbReference type="ARBA" id="ARBA00023209"/>
    </source>
</evidence>
<dbReference type="VEuPathDB" id="MicrosporidiaDB:CWI39_1151p0030"/>
<evidence type="ECO:0000256" key="2">
    <source>
        <dbReference type="ARBA" id="ARBA00004141"/>
    </source>
</evidence>
<dbReference type="EC" id="2.7.7.41" evidence="6 16"/>
<dbReference type="PANTHER" id="PTHR13773">
    <property type="entry name" value="PHOSPHATIDATE CYTIDYLYLTRANSFERASE"/>
    <property type="match status" value="1"/>
</dbReference>
<dbReference type="Pfam" id="PF01148">
    <property type="entry name" value="CTP_transf_1"/>
    <property type="match status" value="1"/>
</dbReference>
<name>A0A4Q9L2X4_9MICR</name>
<feature type="transmembrane region" description="Helical" evidence="17">
    <location>
        <begin position="162"/>
        <end position="180"/>
    </location>
</feature>
<evidence type="ECO:0000256" key="17">
    <source>
        <dbReference type="SAM" id="Phobius"/>
    </source>
</evidence>
<feature type="transmembrane region" description="Helical" evidence="17">
    <location>
        <begin position="201"/>
        <end position="220"/>
    </location>
</feature>
<evidence type="ECO:0000313" key="21">
    <source>
        <dbReference type="Proteomes" id="UP000293045"/>
    </source>
</evidence>
<dbReference type="UniPathway" id="UPA00557">
    <property type="reaction ID" value="UER00614"/>
</dbReference>
<feature type="transmembrane region" description="Helical" evidence="17">
    <location>
        <begin position="135"/>
        <end position="156"/>
    </location>
</feature>
<evidence type="ECO:0000313" key="18">
    <source>
        <dbReference type="EMBL" id="TBU00850.1"/>
    </source>
</evidence>
<keyword evidence="14" id="KW-0594">Phospholipid biosynthesis</keyword>
<keyword evidence="15" id="KW-1208">Phospholipid metabolism</keyword>
<protein>
    <recommendedName>
        <fullName evidence="6 16">Phosphatidate cytidylyltransferase</fullName>
        <ecNumber evidence="6 16">2.7.7.41</ecNumber>
    </recommendedName>
</protein>
<keyword evidence="13 17" id="KW-0472">Membrane</keyword>
<feature type="transmembrane region" description="Helical" evidence="17">
    <location>
        <begin position="12"/>
        <end position="31"/>
    </location>
</feature>
<evidence type="ECO:0000256" key="5">
    <source>
        <dbReference type="ARBA" id="ARBA00010185"/>
    </source>
</evidence>
<dbReference type="InterPro" id="IPR000374">
    <property type="entry name" value="PC_trans"/>
</dbReference>
<evidence type="ECO:0000256" key="8">
    <source>
        <dbReference type="ARBA" id="ARBA00022679"/>
    </source>
</evidence>
<dbReference type="InterPro" id="IPR016720">
    <property type="entry name" value="PC_Trfase_euk"/>
</dbReference>
<feature type="transmembrane region" description="Helical" evidence="17">
    <location>
        <begin position="37"/>
        <end position="60"/>
    </location>
</feature>
<keyword evidence="8 16" id="KW-0808">Transferase</keyword>
<comment type="pathway">
    <text evidence="3 16">Phospholipid metabolism; CDP-diacylglycerol biosynthesis; CDP-diacylglycerol from sn-glycerol 3-phosphate: step 3/3.</text>
</comment>
<evidence type="ECO:0000256" key="4">
    <source>
        <dbReference type="ARBA" id="ARBA00005189"/>
    </source>
</evidence>
<keyword evidence="10 16" id="KW-0548">Nucleotidyltransferase</keyword>
<accession>A0A4Q9L2X4</accession>
<dbReference type="Proteomes" id="UP000293045">
    <property type="component" value="Unassembled WGS sequence"/>
</dbReference>
<dbReference type="GO" id="GO:0004605">
    <property type="term" value="F:phosphatidate cytidylyltransferase activity"/>
    <property type="evidence" value="ECO:0007669"/>
    <property type="project" value="UniProtKB-EC"/>
</dbReference>
<dbReference type="PROSITE" id="PS01315">
    <property type="entry name" value="CDS"/>
    <property type="match status" value="1"/>
</dbReference>
<evidence type="ECO:0000256" key="10">
    <source>
        <dbReference type="ARBA" id="ARBA00022695"/>
    </source>
</evidence>
<evidence type="ECO:0000256" key="13">
    <source>
        <dbReference type="ARBA" id="ARBA00023136"/>
    </source>
</evidence>
<proteinExistence type="inferred from homology"/>
<evidence type="ECO:0000256" key="9">
    <source>
        <dbReference type="ARBA" id="ARBA00022692"/>
    </source>
</evidence>
<comment type="caution">
    <text evidence="18">The sequence shown here is derived from an EMBL/GenBank/DDBJ whole genome shotgun (WGS) entry which is preliminary data.</text>
</comment>
<evidence type="ECO:0000256" key="16">
    <source>
        <dbReference type="RuleBase" id="RU003938"/>
    </source>
</evidence>
<keyword evidence="20" id="KW-1185">Reference proteome</keyword>
<comment type="catalytic activity">
    <reaction evidence="1 16">
        <text>a 1,2-diacyl-sn-glycero-3-phosphate + CTP + H(+) = a CDP-1,2-diacyl-sn-glycerol + diphosphate</text>
        <dbReference type="Rhea" id="RHEA:16229"/>
        <dbReference type="ChEBI" id="CHEBI:15378"/>
        <dbReference type="ChEBI" id="CHEBI:33019"/>
        <dbReference type="ChEBI" id="CHEBI:37563"/>
        <dbReference type="ChEBI" id="CHEBI:58332"/>
        <dbReference type="ChEBI" id="CHEBI:58608"/>
        <dbReference type="EC" id="2.7.7.41"/>
    </reaction>
</comment>
<evidence type="ECO:0000256" key="7">
    <source>
        <dbReference type="ARBA" id="ARBA00022516"/>
    </source>
</evidence>
<evidence type="ECO:0000256" key="15">
    <source>
        <dbReference type="ARBA" id="ARBA00023264"/>
    </source>
</evidence>
<sequence length="350" mass="41234">MENYFTFFRKSNLYVRISLTIIMSVFFSLLVSGNKVYLIILVYFIKTFTFKEVISVWNSFRENKKGIFKNLLWYFMIVADIYFVGNSLIKIYYEKIPFFILENFMMIYFVMYIFGIVLFVINLRKSHLKLQFAQLAMVHMTLFIVCGTSKLVILNINKGKFWFVFPATLVIINDIFAYITGKLFGKRKLIRLSPKKTLEGFIGAFVFTFLFGILFSYVRINYSYFGDKLDLVFIERFYIKWLGISIAKIYLHSIVFILFSSFIAPFGGFFASGFKRAFKMKDFGDSIPGHGGITDRMDCQYIMGVFTYVYLHTFIITHKRNVSEMYDYIIRTLDEDGILKITEMLVNRSN</sequence>
<feature type="transmembrane region" description="Helical" evidence="17">
    <location>
        <begin position="72"/>
        <end position="93"/>
    </location>
</feature>
<evidence type="ECO:0000256" key="6">
    <source>
        <dbReference type="ARBA" id="ARBA00012487"/>
    </source>
</evidence>
<dbReference type="AlphaFoldDB" id="A0A4Q9L2X4"/>
<organism evidence="18 20">
    <name type="scientific">Hamiltosporidium magnivora</name>
    <dbReference type="NCBI Taxonomy" id="148818"/>
    <lineage>
        <taxon>Eukaryota</taxon>
        <taxon>Fungi</taxon>
        <taxon>Fungi incertae sedis</taxon>
        <taxon>Microsporidia</taxon>
        <taxon>Dubosqiidae</taxon>
        <taxon>Hamiltosporidium</taxon>
    </lineage>
</organism>
<comment type="subcellular location">
    <subcellularLocation>
        <location evidence="2">Membrane</location>
        <topology evidence="2">Multi-pass membrane protein</topology>
    </subcellularLocation>
</comment>
<evidence type="ECO:0000256" key="1">
    <source>
        <dbReference type="ARBA" id="ARBA00001698"/>
    </source>
</evidence>
<evidence type="ECO:0000256" key="3">
    <source>
        <dbReference type="ARBA" id="ARBA00005119"/>
    </source>
</evidence>
<dbReference type="STRING" id="148818.A0A4Q9L2X4"/>
<dbReference type="PANTHER" id="PTHR13773:SF8">
    <property type="entry name" value="PHOSPHATIDATE CYTIDYLYLTRANSFERASE, PHOTORECEPTOR-SPECIFIC"/>
    <property type="match status" value="1"/>
</dbReference>
<dbReference type="VEuPathDB" id="MicrosporidiaDB:CWI36_1514p0010"/>
<feature type="transmembrane region" description="Helical" evidence="17">
    <location>
        <begin position="105"/>
        <end position="123"/>
    </location>
</feature>
<keyword evidence="12" id="KW-0443">Lipid metabolism</keyword>
<dbReference type="Proteomes" id="UP000291404">
    <property type="component" value="Unassembled WGS sequence"/>
</dbReference>
<gene>
    <name evidence="18" type="ORF">CWI36_1514p0010</name>
    <name evidence="19" type="ORF">CWI39_1151p0030</name>
</gene>
<dbReference type="EMBL" id="PIXR01001151">
    <property type="protein sequence ID" value="TBU02466.1"/>
    <property type="molecule type" value="Genomic_DNA"/>
</dbReference>
<comment type="pathway">
    <text evidence="4">Lipid metabolism.</text>
</comment>
<comment type="similarity">
    <text evidence="5 16">Belongs to the CDS family.</text>
</comment>
<dbReference type="GO" id="GO:0016024">
    <property type="term" value="P:CDP-diacylglycerol biosynthetic process"/>
    <property type="evidence" value="ECO:0007669"/>
    <property type="project" value="UniProtKB-UniPathway"/>
</dbReference>
<keyword evidence="11 17" id="KW-1133">Transmembrane helix</keyword>
<feature type="transmembrane region" description="Helical" evidence="17">
    <location>
        <begin position="249"/>
        <end position="271"/>
    </location>
</feature>
<evidence type="ECO:0000313" key="20">
    <source>
        <dbReference type="Proteomes" id="UP000291404"/>
    </source>
</evidence>
<dbReference type="GO" id="GO:0005789">
    <property type="term" value="C:endoplasmic reticulum membrane"/>
    <property type="evidence" value="ECO:0007669"/>
    <property type="project" value="TreeGrafter"/>
</dbReference>
<evidence type="ECO:0000256" key="11">
    <source>
        <dbReference type="ARBA" id="ARBA00022989"/>
    </source>
</evidence>
<dbReference type="EMBL" id="PITI01001514">
    <property type="protein sequence ID" value="TBU00850.1"/>
    <property type="molecule type" value="Genomic_DNA"/>
</dbReference>
<keyword evidence="7" id="KW-0444">Lipid biosynthesis</keyword>
<evidence type="ECO:0000256" key="12">
    <source>
        <dbReference type="ARBA" id="ARBA00023098"/>
    </source>
</evidence>
<evidence type="ECO:0000313" key="19">
    <source>
        <dbReference type="EMBL" id="TBU02466.1"/>
    </source>
</evidence>